<keyword evidence="2 4" id="KW-0863">Zinc-finger</keyword>
<dbReference type="OrthoDB" id="2849579at2759"/>
<dbReference type="RefSeq" id="XP_047769697.1">
    <property type="nucleotide sequence ID" value="XM_047913472.1"/>
</dbReference>
<reference evidence="7" key="2">
    <citation type="journal article" date="2022" name="Microb. Genom.">
        <title>A chromosome-scale genome assembly of the tomato pathogen Cladosporium fulvum reveals a compartmentalized genome architecture and the presence of a dispensable chromosome.</title>
        <authorList>
            <person name="Zaccaron A.Z."/>
            <person name="Chen L.H."/>
            <person name="Samaras A."/>
            <person name="Stergiopoulos I."/>
        </authorList>
    </citation>
    <scope>NUCLEOTIDE SEQUENCE</scope>
    <source>
        <strain evidence="7">Race5_Kim</strain>
    </source>
</reference>
<dbReference type="EMBL" id="CP090175">
    <property type="protein sequence ID" value="UJO25331.1"/>
    <property type="molecule type" value="Genomic_DNA"/>
</dbReference>
<evidence type="ECO:0000313" key="7">
    <source>
        <dbReference type="EMBL" id="UJO25331.1"/>
    </source>
</evidence>
<dbReference type="Pfam" id="PF13639">
    <property type="entry name" value="zf-RING_2"/>
    <property type="match status" value="1"/>
</dbReference>
<keyword evidence="1" id="KW-0479">Metal-binding</keyword>
<reference evidence="7" key="1">
    <citation type="submission" date="2021-12" db="EMBL/GenBank/DDBJ databases">
        <authorList>
            <person name="Zaccaron A."/>
            <person name="Stergiopoulos I."/>
        </authorList>
    </citation>
    <scope>NUCLEOTIDE SEQUENCE</scope>
    <source>
        <strain evidence="7">Race5_Kim</strain>
    </source>
</reference>
<proteinExistence type="predicted"/>
<dbReference type="InterPro" id="IPR051438">
    <property type="entry name" value="RNF_E3_ubiq-protein_ligase"/>
</dbReference>
<dbReference type="SMART" id="SM00184">
    <property type="entry name" value="RING"/>
    <property type="match status" value="1"/>
</dbReference>
<feature type="compositionally biased region" description="Basic and acidic residues" evidence="5">
    <location>
        <begin position="85"/>
        <end position="96"/>
    </location>
</feature>
<evidence type="ECO:0000259" key="6">
    <source>
        <dbReference type="PROSITE" id="PS50089"/>
    </source>
</evidence>
<dbReference type="Proteomes" id="UP000756132">
    <property type="component" value="Chromosome 13"/>
</dbReference>
<dbReference type="PANTHER" id="PTHR46016">
    <property type="entry name" value="ZINC FINGER, RING/FYVE/PHD-TYPE"/>
    <property type="match status" value="1"/>
</dbReference>
<dbReference type="GO" id="GO:0000209">
    <property type="term" value="P:protein polyubiquitination"/>
    <property type="evidence" value="ECO:0007669"/>
    <property type="project" value="TreeGrafter"/>
</dbReference>
<keyword evidence="3" id="KW-0862">Zinc</keyword>
<dbReference type="GO" id="GO:0008270">
    <property type="term" value="F:zinc ion binding"/>
    <property type="evidence" value="ECO:0007669"/>
    <property type="project" value="UniProtKB-KW"/>
</dbReference>
<organism evidence="7 8">
    <name type="scientific">Passalora fulva</name>
    <name type="common">Tomato leaf mold</name>
    <name type="synonym">Cladosporium fulvum</name>
    <dbReference type="NCBI Taxonomy" id="5499"/>
    <lineage>
        <taxon>Eukaryota</taxon>
        <taxon>Fungi</taxon>
        <taxon>Dikarya</taxon>
        <taxon>Ascomycota</taxon>
        <taxon>Pezizomycotina</taxon>
        <taxon>Dothideomycetes</taxon>
        <taxon>Dothideomycetidae</taxon>
        <taxon>Mycosphaerellales</taxon>
        <taxon>Mycosphaerellaceae</taxon>
        <taxon>Fulvia</taxon>
    </lineage>
</organism>
<evidence type="ECO:0000256" key="1">
    <source>
        <dbReference type="ARBA" id="ARBA00022723"/>
    </source>
</evidence>
<dbReference type="GO" id="GO:0061630">
    <property type="term" value="F:ubiquitin protein ligase activity"/>
    <property type="evidence" value="ECO:0007669"/>
    <property type="project" value="TreeGrafter"/>
</dbReference>
<dbReference type="GO" id="GO:0006511">
    <property type="term" value="P:ubiquitin-dependent protein catabolic process"/>
    <property type="evidence" value="ECO:0007669"/>
    <property type="project" value="TreeGrafter"/>
</dbReference>
<name>A0A9Q8UWS6_PASFU</name>
<feature type="domain" description="RING-type" evidence="6">
    <location>
        <begin position="33"/>
        <end position="71"/>
    </location>
</feature>
<feature type="region of interest" description="Disordered" evidence="5">
    <location>
        <begin position="85"/>
        <end position="105"/>
    </location>
</feature>
<gene>
    <name evidence="7" type="ORF">CLAFUR5_14324</name>
</gene>
<dbReference type="InterPro" id="IPR013083">
    <property type="entry name" value="Znf_RING/FYVE/PHD"/>
</dbReference>
<sequence length="105" mass="11577">MSLPTRSQLLLTLTRDTHQDQASNTASNTLTECPICYDIVTNTFTTPCNHTFCHGCLSTWLRTSTTCPNCRSVLCEQPARRQIERFPRAAAKEQRAASDSGGGRG</sequence>
<dbReference type="Gene3D" id="3.30.40.10">
    <property type="entry name" value="Zinc/RING finger domain, C3HC4 (zinc finger)"/>
    <property type="match status" value="1"/>
</dbReference>
<dbReference type="PROSITE" id="PS00518">
    <property type="entry name" value="ZF_RING_1"/>
    <property type="match status" value="1"/>
</dbReference>
<evidence type="ECO:0000256" key="2">
    <source>
        <dbReference type="ARBA" id="ARBA00022771"/>
    </source>
</evidence>
<dbReference type="InterPro" id="IPR017907">
    <property type="entry name" value="Znf_RING_CS"/>
</dbReference>
<dbReference type="SUPFAM" id="SSF57850">
    <property type="entry name" value="RING/U-box"/>
    <property type="match status" value="1"/>
</dbReference>
<protein>
    <recommendedName>
        <fullName evidence="6">RING-type domain-containing protein</fullName>
    </recommendedName>
</protein>
<accession>A0A9Q8UWS6</accession>
<dbReference type="GeneID" id="71994202"/>
<dbReference type="KEGG" id="ffu:CLAFUR5_14324"/>
<dbReference type="PROSITE" id="PS50089">
    <property type="entry name" value="ZF_RING_2"/>
    <property type="match status" value="1"/>
</dbReference>
<evidence type="ECO:0000256" key="5">
    <source>
        <dbReference type="SAM" id="MobiDB-lite"/>
    </source>
</evidence>
<dbReference type="InterPro" id="IPR001841">
    <property type="entry name" value="Znf_RING"/>
</dbReference>
<evidence type="ECO:0000256" key="4">
    <source>
        <dbReference type="PROSITE-ProRule" id="PRU00175"/>
    </source>
</evidence>
<keyword evidence="8" id="KW-1185">Reference proteome</keyword>
<dbReference type="PANTHER" id="PTHR46016:SF1">
    <property type="entry name" value="RING-TYPE DOMAIN-CONTAINING PROTEIN"/>
    <property type="match status" value="1"/>
</dbReference>
<dbReference type="AlphaFoldDB" id="A0A9Q8UWS6"/>
<evidence type="ECO:0000256" key="3">
    <source>
        <dbReference type="ARBA" id="ARBA00022833"/>
    </source>
</evidence>
<evidence type="ECO:0000313" key="8">
    <source>
        <dbReference type="Proteomes" id="UP000756132"/>
    </source>
</evidence>